<gene>
    <name evidence="2" type="ORF">DB31_3463</name>
</gene>
<evidence type="ECO:0000313" key="3">
    <source>
        <dbReference type="Proteomes" id="UP000028725"/>
    </source>
</evidence>
<keyword evidence="1" id="KW-0472">Membrane</keyword>
<protein>
    <submittedName>
        <fullName evidence="2">Uncharacterized protein</fullName>
    </submittedName>
</protein>
<reference evidence="2 3" key="1">
    <citation type="submission" date="2014-04" db="EMBL/GenBank/DDBJ databases">
        <title>Genome assembly of Hyalangium minutum DSM 14724.</title>
        <authorList>
            <person name="Sharma G."/>
            <person name="Subramanian S."/>
        </authorList>
    </citation>
    <scope>NUCLEOTIDE SEQUENCE [LARGE SCALE GENOMIC DNA]</scope>
    <source>
        <strain evidence="2 3">DSM 14724</strain>
    </source>
</reference>
<dbReference type="AlphaFoldDB" id="A0A085WUH0"/>
<proteinExistence type="predicted"/>
<organism evidence="2 3">
    <name type="scientific">Hyalangium minutum</name>
    <dbReference type="NCBI Taxonomy" id="394096"/>
    <lineage>
        <taxon>Bacteria</taxon>
        <taxon>Pseudomonadati</taxon>
        <taxon>Myxococcota</taxon>
        <taxon>Myxococcia</taxon>
        <taxon>Myxococcales</taxon>
        <taxon>Cystobacterineae</taxon>
        <taxon>Archangiaceae</taxon>
        <taxon>Hyalangium</taxon>
    </lineage>
</organism>
<evidence type="ECO:0000313" key="2">
    <source>
        <dbReference type="EMBL" id="KFE71333.1"/>
    </source>
</evidence>
<comment type="caution">
    <text evidence="2">The sequence shown here is derived from an EMBL/GenBank/DDBJ whole genome shotgun (WGS) entry which is preliminary data.</text>
</comment>
<dbReference type="Proteomes" id="UP000028725">
    <property type="component" value="Unassembled WGS sequence"/>
</dbReference>
<keyword evidence="1" id="KW-0812">Transmembrane</keyword>
<feature type="transmembrane region" description="Helical" evidence="1">
    <location>
        <begin position="6"/>
        <end position="26"/>
    </location>
</feature>
<sequence length="203" mass="23241">MLNVVQQVIIAVSFIAFVVLVVYLFVRRHKARVAAWAEFARRHDMCADGLKIEGSYEGYPMRLELQIRGSGKERYTVTVLRLSTNGGLSPDFSLEQEGLGDKLLKLFGRKDAEIGDKAFDRLFELNNVSRETARVLRNESVQQHLYEMANHYRDFHIRAGWIHAEHRKIPSTVEELEELTGPALMLAHTLEEASRRSKGWTEG</sequence>
<name>A0A085WUH0_9BACT</name>
<dbReference type="OrthoDB" id="5383942at2"/>
<keyword evidence="1" id="KW-1133">Transmembrane helix</keyword>
<dbReference type="EMBL" id="JMCB01000002">
    <property type="protein sequence ID" value="KFE71333.1"/>
    <property type="molecule type" value="Genomic_DNA"/>
</dbReference>
<accession>A0A085WUH0</accession>
<keyword evidence="3" id="KW-1185">Reference proteome</keyword>
<dbReference type="RefSeq" id="WP_044183189.1">
    <property type="nucleotide sequence ID" value="NZ_JMCB01000002.1"/>
</dbReference>
<evidence type="ECO:0000256" key="1">
    <source>
        <dbReference type="SAM" id="Phobius"/>
    </source>
</evidence>